<keyword evidence="3" id="KW-1185">Reference proteome</keyword>
<name>A0ABN6MVA0_9BACT</name>
<reference evidence="3" key="1">
    <citation type="journal article" date="2022" name="Int. J. Syst. Evol. Microbiol.">
        <title>Anaeromyxobacter oryzae sp. nov., Anaeromyxobacter diazotrophicus sp. nov. and Anaeromyxobacter paludicola sp. nov., isolated from paddy soils.</title>
        <authorList>
            <person name="Itoh H."/>
            <person name="Xu Z."/>
            <person name="Mise K."/>
            <person name="Masuda Y."/>
            <person name="Ushijima N."/>
            <person name="Hayakawa C."/>
            <person name="Shiratori Y."/>
            <person name="Senoo K."/>
        </authorList>
    </citation>
    <scope>NUCLEOTIDE SEQUENCE [LARGE SCALE GENOMIC DNA]</scope>
    <source>
        <strain evidence="3">Red232</strain>
    </source>
</reference>
<evidence type="ECO:0000259" key="1">
    <source>
        <dbReference type="SMART" id="SM00881"/>
    </source>
</evidence>
<organism evidence="2 3">
    <name type="scientific">Anaeromyxobacter oryzae</name>
    <dbReference type="NCBI Taxonomy" id="2918170"/>
    <lineage>
        <taxon>Bacteria</taxon>
        <taxon>Pseudomonadati</taxon>
        <taxon>Myxococcota</taxon>
        <taxon>Myxococcia</taxon>
        <taxon>Myxococcales</taxon>
        <taxon>Cystobacterineae</taxon>
        <taxon>Anaeromyxobacteraceae</taxon>
        <taxon>Anaeromyxobacter</taxon>
    </lineage>
</organism>
<dbReference type="InterPro" id="IPR003781">
    <property type="entry name" value="CoA-bd"/>
</dbReference>
<proteinExistence type="predicted"/>
<dbReference type="EMBL" id="AP025591">
    <property type="protein sequence ID" value="BDG03749.1"/>
    <property type="molecule type" value="Genomic_DNA"/>
</dbReference>
<dbReference type="Pfam" id="PF13380">
    <property type="entry name" value="CoA_binding_2"/>
    <property type="match status" value="1"/>
</dbReference>
<dbReference type="SMART" id="SM00881">
    <property type="entry name" value="CoA_binding"/>
    <property type="match status" value="1"/>
</dbReference>
<protein>
    <submittedName>
        <fullName evidence="2">CoA-binding protein</fullName>
    </submittedName>
</protein>
<evidence type="ECO:0000313" key="3">
    <source>
        <dbReference type="Proteomes" id="UP001162891"/>
    </source>
</evidence>
<feature type="domain" description="CoA-binding" evidence="1">
    <location>
        <begin position="19"/>
        <end position="116"/>
    </location>
</feature>
<dbReference type="SUPFAM" id="SSF51735">
    <property type="entry name" value="NAD(P)-binding Rossmann-fold domains"/>
    <property type="match status" value="1"/>
</dbReference>
<dbReference type="Proteomes" id="UP001162891">
    <property type="component" value="Chromosome"/>
</dbReference>
<dbReference type="PANTHER" id="PTHR33303">
    <property type="entry name" value="CYTOPLASMIC PROTEIN-RELATED"/>
    <property type="match status" value="1"/>
</dbReference>
<dbReference type="InterPro" id="IPR036291">
    <property type="entry name" value="NAD(P)-bd_dom_sf"/>
</dbReference>
<dbReference type="Gene3D" id="3.40.50.720">
    <property type="entry name" value="NAD(P)-binding Rossmann-like Domain"/>
    <property type="match status" value="1"/>
</dbReference>
<dbReference type="PANTHER" id="PTHR33303:SF2">
    <property type="entry name" value="COA-BINDING DOMAIN-CONTAINING PROTEIN"/>
    <property type="match status" value="1"/>
</dbReference>
<gene>
    <name evidence="2" type="ORF">AMOR_27450</name>
</gene>
<accession>A0ABN6MVA0</accession>
<evidence type="ECO:0000313" key="2">
    <source>
        <dbReference type="EMBL" id="BDG03749.1"/>
    </source>
</evidence>
<sequence>MADWKANLLETDDRIRDLLATVKRVAVLGIKTEGQADQAAFYVPQALARAGVEIVPVPIYYPDVKTILGKPVFRSIAEIPGPVDLVDVFRRPADVAKHVDELVAKKPRAVWLQKGIRNDAAAEALAKAGILVVQDRCLMVEWGRLGPG</sequence>
<dbReference type="RefSeq" id="WP_248362053.1">
    <property type="nucleotide sequence ID" value="NZ_AP025591.1"/>
</dbReference>